<gene>
    <name evidence="1" type="ORF">SAMN06297397_1463</name>
</gene>
<dbReference type="Proteomes" id="UP000192328">
    <property type="component" value="Unassembled WGS sequence"/>
</dbReference>
<sequence>MLYPSVVFRMKARAALKGHWQTALLVALIVNLPTLLMQGFSAYTGNDLITRLQAVMVAASRDGLMTQDLLLKEFDAILASTSFWTVRGLEVLAWLITPCLTLGMYKWLMDRLRGQEDPVGTVLCRMKLFLKAIGLQLLIILKILLWMLPGIAAATALMVPVYQSGTLQGRLAALQNSYNMTLPVTLLIVVPGAIAALRYAMSEFIMADEPGEKILSCIRRSKQLMKDKKKDLFFLLFSFLLWYLLEMLIASMLNGVLSTVFQMLAGLALSVYAGCSVAAFYLFLSSGEKIVPEPENEELN</sequence>
<evidence type="ECO:0000313" key="2">
    <source>
        <dbReference type="Proteomes" id="UP000192328"/>
    </source>
</evidence>
<name>A0AC61PKV6_9FIRM</name>
<evidence type="ECO:0000313" key="1">
    <source>
        <dbReference type="EMBL" id="SMC57656.1"/>
    </source>
</evidence>
<comment type="caution">
    <text evidence="1">The sequence shown here is derived from an EMBL/GenBank/DDBJ whole genome shotgun (WGS) entry which is preliminary data.</text>
</comment>
<keyword evidence="2" id="KW-1185">Reference proteome</keyword>
<reference evidence="1" key="1">
    <citation type="submission" date="2017-04" db="EMBL/GenBank/DDBJ databases">
        <authorList>
            <person name="Varghese N."/>
            <person name="Submissions S."/>
        </authorList>
    </citation>
    <scope>NUCLEOTIDE SEQUENCE</scope>
    <source>
        <strain evidence="1">WTE2008</strain>
    </source>
</reference>
<dbReference type="EMBL" id="FWXZ01000002">
    <property type="protein sequence ID" value="SMC57656.1"/>
    <property type="molecule type" value="Genomic_DNA"/>
</dbReference>
<accession>A0AC61PKV6</accession>
<organism evidence="1 2">
    <name type="scientific">Aristaeella lactis</name>
    <dbReference type="NCBI Taxonomy" id="3046383"/>
    <lineage>
        <taxon>Bacteria</taxon>
        <taxon>Bacillati</taxon>
        <taxon>Bacillota</taxon>
        <taxon>Clostridia</taxon>
        <taxon>Eubacteriales</taxon>
        <taxon>Aristaeellaceae</taxon>
        <taxon>Aristaeella</taxon>
    </lineage>
</organism>
<proteinExistence type="predicted"/>
<protein>
    <submittedName>
        <fullName evidence="1">Uncharacterized protein</fullName>
    </submittedName>
</protein>